<organism evidence="1 2">
    <name type="scientific">Salmonella enterica I</name>
    <dbReference type="NCBI Taxonomy" id="59201"/>
    <lineage>
        <taxon>Bacteria</taxon>
        <taxon>Pseudomonadati</taxon>
        <taxon>Pseudomonadota</taxon>
        <taxon>Gammaproteobacteria</taxon>
        <taxon>Enterobacterales</taxon>
        <taxon>Enterobacteriaceae</taxon>
        <taxon>Salmonella</taxon>
    </lineage>
</organism>
<reference evidence="1 2" key="1">
    <citation type="submission" date="2018-06" db="EMBL/GenBank/DDBJ databases">
        <authorList>
            <consortium name="Pathogen Informatics"/>
            <person name="Doyle S."/>
        </authorList>
    </citation>
    <scope>NUCLEOTIDE SEQUENCE [LARGE SCALE GENOMIC DNA]</scope>
    <source>
        <strain evidence="1 2">NCTC8258</strain>
    </source>
</reference>
<protein>
    <submittedName>
        <fullName evidence="1">Uncharacterized protein</fullName>
    </submittedName>
</protein>
<dbReference type="AlphaFoldDB" id="A0A379WFQ7"/>
<name>A0A379WFQ7_SALET</name>
<sequence>MKQSTFMLIYWHSMKRNALHVLWLIHHQDPWSGKGCEAADTYWTMQGMAE</sequence>
<dbReference type="Proteomes" id="UP000255509">
    <property type="component" value="Unassembled WGS sequence"/>
</dbReference>
<gene>
    <name evidence="1" type="ORF">NCTC8258_05900</name>
</gene>
<evidence type="ECO:0000313" key="2">
    <source>
        <dbReference type="Proteomes" id="UP000255509"/>
    </source>
</evidence>
<proteinExistence type="predicted"/>
<dbReference type="EMBL" id="UGXS01000004">
    <property type="protein sequence ID" value="SUH18082.1"/>
    <property type="molecule type" value="Genomic_DNA"/>
</dbReference>
<evidence type="ECO:0000313" key="1">
    <source>
        <dbReference type="EMBL" id="SUH18082.1"/>
    </source>
</evidence>
<accession>A0A379WFQ7</accession>